<organism evidence="1 2">
    <name type="scientific">Flavobacterium cheonhonense</name>
    <dbReference type="NCBI Taxonomy" id="706185"/>
    <lineage>
        <taxon>Bacteria</taxon>
        <taxon>Pseudomonadati</taxon>
        <taxon>Bacteroidota</taxon>
        <taxon>Flavobacteriia</taxon>
        <taxon>Flavobacteriales</taxon>
        <taxon>Flavobacteriaceae</taxon>
        <taxon>Flavobacterium</taxon>
    </lineage>
</organism>
<accession>A0ABP7T848</accession>
<protein>
    <submittedName>
        <fullName evidence="1">Uncharacterized protein</fullName>
    </submittedName>
</protein>
<evidence type="ECO:0000313" key="1">
    <source>
        <dbReference type="EMBL" id="GAA4022483.1"/>
    </source>
</evidence>
<name>A0ABP7T848_9FLAO</name>
<comment type="caution">
    <text evidence="1">The sequence shown here is derived from an EMBL/GenBank/DDBJ whole genome shotgun (WGS) entry which is preliminary data.</text>
</comment>
<dbReference type="EMBL" id="BAABCR010000003">
    <property type="protein sequence ID" value="GAA4022483.1"/>
    <property type="molecule type" value="Genomic_DNA"/>
</dbReference>
<gene>
    <name evidence="1" type="ORF">GCM10022386_01730</name>
</gene>
<reference evidence="2" key="1">
    <citation type="journal article" date="2019" name="Int. J. Syst. Evol. Microbiol.">
        <title>The Global Catalogue of Microorganisms (GCM) 10K type strain sequencing project: providing services to taxonomists for standard genome sequencing and annotation.</title>
        <authorList>
            <consortium name="The Broad Institute Genomics Platform"/>
            <consortium name="The Broad Institute Genome Sequencing Center for Infectious Disease"/>
            <person name="Wu L."/>
            <person name="Ma J."/>
        </authorList>
    </citation>
    <scope>NUCLEOTIDE SEQUENCE [LARGE SCALE GENOMIC DNA]</scope>
    <source>
        <strain evidence="2">JCM 17064</strain>
    </source>
</reference>
<keyword evidence="2" id="KW-1185">Reference proteome</keyword>
<evidence type="ECO:0000313" key="2">
    <source>
        <dbReference type="Proteomes" id="UP001500968"/>
    </source>
</evidence>
<sequence length="62" mass="7597">MELVKEILSTVGKRFQNDEGYLLLKALYEKYEQDGFVTTEEEFEVLERHYQLLRNERIERQQ</sequence>
<dbReference type="Proteomes" id="UP001500968">
    <property type="component" value="Unassembled WGS sequence"/>
</dbReference>
<proteinExistence type="predicted"/>